<gene>
    <name evidence="2" type="ORF">Lqua_2248</name>
    <name evidence="3" type="ORF">NCTC12376_00541</name>
</gene>
<evidence type="ECO:0000313" key="2">
    <source>
        <dbReference type="EMBL" id="KTD47854.1"/>
    </source>
</evidence>
<protein>
    <submittedName>
        <fullName evidence="3">Uncharacterized protein</fullName>
    </submittedName>
</protein>
<dbReference type="Proteomes" id="UP000054639">
    <property type="component" value="Unassembled WGS sequence"/>
</dbReference>
<proteinExistence type="predicted"/>
<evidence type="ECO:0000256" key="1">
    <source>
        <dbReference type="SAM" id="MobiDB-lite"/>
    </source>
</evidence>
<reference evidence="2 4" key="1">
    <citation type="submission" date="2015-11" db="EMBL/GenBank/DDBJ databases">
        <title>Genomic analysis of 38 Legionella species identifies large and diverse effector repertoires.</title>
        <authorList>
            <person name="Burstein D."/>
            <person name="Amaro F."/>
            <person name="Zusman T."/>
            <person name="Lifshitz Z."/>
            <person name="Cohen O."/>
            <person name="Gilbert J.A."/>
            <person name="Pupko T."/>
            <person name="Shuman H.A."/>
            <person name="Segal G."/>
        </authorList>
    </citation>
    <scope>NUCLEOTIDE SEQUENCE [LARGE SCALE GENOMIC DNA]</scope>
    <source>
        <strain evidence="2 4">ATCC 49507</strain>
    </source>
</reference>
<dbReference type="SUPFAM" id="SSF52047">
    <property type="entry name" value="RNI-like"/>
    <property type="match status" value="1"/>
</dbReference>
<dbReference type="Proteomes" id="UP000254230">
    <property type="component" value="Unassembled WGS sequence"/>
</dbReference>
<evidence type="ECO:0000313" key="4">
    <source>
        <dbReference type="Proteomes" id="UP000054639"/>
    </source>
</evidence>
<evidence type="ECO:0000313" key="5">
    <source>
        <dbReference type="Proteomes" id="UP000254230"/>
    </source>
</evidence>
<name>A0A378KRG1_9GAMM</name>
<dbReference type="EMBL" id="LNYR01000031">
    <property type="protein sequence ID" value="KTD47854.1"/>
    <property type="molecule type" value="Genomic_DNA"/>
</dbReference>
<organism evidence="3 5">
    <name type="scientific">Legionella quateirensis</name>
    <dbReference type="NCBI Taxonomy" id="45072"/>
    <lineage>
        <taxon>Bacteria</taxon>
        <taxon>Pseudomonadati</taxon>
        <taxon>Pseudomonadota</taxon>
        <taxon>Gammaproteobacteria</taxon>
        <taxon>Legionellales</taxon>
        <taxon>Legionellaceae</taxon>
        <taxon>Legionella</taxon>
    </lineage>
</organism>
<keyword evidence="4" id="KW-1185">Reference proteome</keyword>
<dbReference type="AlphaFoldDB" id="A0A378KRG1"/>
<accession>A0A378KRG1</accession>
<dbReference type="OrthoDB" id="5653280at2"/>
<dbReference type="Gene3D" id="3.80.10.10">
    <property type="entry name" value="Ribonuclease Inhibitor"/>
    <property type="match status" value="1"/>
</dbReference>
<evidence type="ECO:0000313" key="3">
    <source>
        <dbReference type="EMBL" id="STY16749.1"/>
    </source>
</evidence>
<dbReference type="EMBL" id="UGOW01000001">
    <property type="protein sequence ID" value="STY16749.1"/>
    <property type="molecule type" value="Genomic_DNA"/>
</dbReference>
<dbReference type="RefSeq" id="WP_058474381.1">
    <property type="nucleotide sequence ID" value="NZ_CAAAIL010000008.1"/>
</dbReference>
<reference evidence="3 5" key="2">
    <citation type="submission" date="2018-06" db="EMBL/GenBank/DDBJ databases">
        <authorList>
            <consortium name="Pathogen Informatics"/>
            <person name="Doyle S."/>
        </authorList>
    </citation>
    <scope>NUCLEOTIDE SEQUENCE [LARGE SCALE GENOMIC DNA]</scope>
    <source>
        <strain evidence="3 5">NCTC12376</strain>
    </source>
</reference>
<sequence>MPGNFNKFSFDECTQAIEAFLNYSETQEIDKLVSLSDLIFYYMKHKHPNTLLGESAAESVIKVKYISSCKDQVTRSNFLHALTAVCYQYAPHEPIDTILFNDSFPAKIVATFHHEAITKPNDPIRFTADLDTISQLSIDKQTVLLFCTRVFAPEVSIFGNFVTGLSHKANLEELKKIVEALPSSTSLTYVKNELGHMKSKEMAVFLNSVNKASQLVLDNACLEQWSEEHWSAFVKKVEQNPSLTSLSLNKTSLRACCLNPQKFQCILKLIALPQLKELLLHNNFLAKLPTDLFEQLRQAIQESPIAHIGLRHIPHDHKGTVSVTGMFAHSSHSKEHPAASGNQQEAPLKPTDEHTAIAEKVCRL</sequence>
<dbReference type="InterPro" id="IPR032675">
    <property type="entry name" value="LRR_dom_sf"/>
</dbReference>
<feature type="region of interest" description="Disordered" evidence="1">
    <location>
        <begin position="328"/>
        <end position="352"/>
    </location>
</feature>